<evidence type="ECO:0000256" key="5">
    <source>
        <dbReference type="ARBA" id="ARBA00022806"/>
    </source>
</evidence>
<dbReference type="PROSITE" id="PS51194">
    <property type="entry name" value="HELICASE_CTER"/>
    <property type="match status" value="1"/>
</dbReference>
<dbReference type="FunFam" id="3.40.50.300:FF:000082">
    <property type="entry name" value="ISWI chromatin remodeling complex ATPase ISW1"/>
    <property type="match status" value="1"/>
</dbReference>
<dbReference type="FunFam" id="3.40.50.10810:FF:000005">
    <property type="entry name" value="Photoperiod-independent early flowering 1"/>
    <property type="match status" value="1"/>
</dbReference>
<dbReference type="GO" id="GO:0004386">
    <property type="term" value="F:helicase activity"/>
    <property type="evidence" value="ECO:0007669"/>
    <property type="project" value="UniProtKB-KW"/>
</dbReference>
<evidence type="ECO:0000256" key="1">
    <source>
        <dbReference type="ARBA" id="ARBA00004123"/>
    </source>
</evidence>
<gene>
    <name evidence="13" type="ORF">J8273_2016</name>
</gene>
<comment type="similarity">
    <text evidence="2">Belongs to the SNF2/RAD54 helicase family. ISWI subfamily.</text>
</comment>
<dbReference type="Pfam" id="PF09111">
    <property type="entry name" value="SLIDE"/>
    <property type="match status" value="1"/>
</dbReference>
<evidence type="ECO:0000256" key="8">
    <source>
        <dbReference type="ARBA" id="ARBA00023125"/>
    </source>
</evidence>
<evidence type="ECO:0000313" key="14">
    <source>
        <dbReference type="Proteomes" id="UP000717585"/>
    </source>
</evidence>
<dbReference type="Proteomes" id="UP000717585">
    <property type="component" value="Unassembled WGS sequence"/>
</dbReference>
<feature type="compositionally biased region" description="Acidic residues" evidence="10">
    <location>
        <begin position="64"/>
        <end position="76"/>
    </location>
</feature>
<evidence type="ECO:0000256" key="7">
    <source>
        <dbReference type="ARBA" id="ARBA00022853"/>
    </source>
</evidence>
<dbReference type="SUPFAM" id="SSF52540">
    <property type="entry name" value="P-loop containing nucleoside triphosphate hydrolases"/>
    <property type="match status" value="2"/>
</dbReference>
<keyword evidence="6" id="KW-0067">ATP-binding</keyword>
<dbReference type="InterPro" id="IPR015195">
    <property type="entry name" value="SLIDE"/>
</dbReference>
<evidence type="ECO:0000256" key="4">
    <source>
        <dbReference type="ARBA" id="ARBA00022801"/>
    </source>
</evidence>
<feature type="domain" description="Helicase C-terminal" evidence="12">
    <location>
        <begin position="396"/>
        <end position="547"/>
    </location>
</feature>
<evidence type="ECO:0000256" key="9">
    <source>
        <dbReference type="ARBA" id="ARBA00023242"/>
    </source>
</evidence>
<keyword evidence="4" id="KW-0378">Hydrolase</keyword>
<evidence type="ECO:0000256" key="2">
    <source>
        <dbReference type="ARBA" id="ARBA00009687"/>
    </source>
</evidence>
<dbReference type="CDD" id="cd18793">
    <property type="entry name" value="SF2_C_SNF"/>
    <property type="match status" value="1"/>
</dbReference>
<keyword evidence="8" id="KW-0238">DNA-binding</keyword>
<evidence type="ECO:0000256" key="3">
    <source>
        <dbReference type="ARBA" id="ARBA00022741"/>
    </source>
</evidence>
<dbReference type="GO" id="GO:0140658">
    <property type="term" value="F:ATP-dependent chromatin remodeler activity"/>
    <property type="evidence" value="ECO:0007669"/>
    <property type="project" value="TreeGrafter"/>
</dbReference>
<dbReference type="EMBL" id="JAHDYR010000006">
    <property type="protein sequence ID" value="KAG9396285.1"/>
    <property type="molecule type" value="Genomic_DNA"/>
</dbReference>
<dbReference type="InterPro" id="IPR001650">
    <property type="entry name" value="Helicase_C-like"/>
</dbReference>
<protein>
    <submittedName>
        <fullName evidence="13">Chromatin-remodeling complex ATPase chain</fullName>
    </submittedName>
</protein>
<keyword evidence="5" id="KW-0347">Helicase</keyword>
<evidence type="ECO:0000259" key="12">
    <source>
        <dbReference type="PROSITE" id="PS51194"/>
    </source>
</evidence>
<dbReference type="InterPro" id="IPR000330">
    <property type="entry name" value="SNF2_N"/>
</dbReference>
<dbReference type="Pfam" id="PF00176">
    <property type="entry name" value="SNF2-rel_dom"/>
    <property type="match status" value="1"/>
</dbReference>
<dbReference type="InterPro" id="IPR009057">
    <property type="entry name" value="Homeodomain-like_sf"/>
</dbReference>
<dbReference type="GO" id="GO:0000785">
    <property type="term" value="C:chromatin"/>
    <property type="evidence" value="ECO:0007669"/>
    <property type="project" value="TreeGrafter"/>
</dbReference>
<dbReference type="PROSITE" id="PS51192">
    <property type="entry name" value="HELICASE_ATP_BIND_1"/>
    <property type="match status" value="1"/>
</dbReference>
<feature type="compositionally biased region" description="Basic and acidic residues" evidence="10">
    <location>
        <begin position="45"/>
        <end position="55"/>
    </location>
</feature>
<evidence type="ECO:0000256" key="10">
    <source>
        <dbReference type="SAM" id="MobiDB-lite"/>
    </source>
</evidence>
<comment type="subcellular location">
    <subcellularLocation>
        <location evidence="1">Nucleus</location>
    </subcellularLocation>
</comment>
<dbReference type="PANTHER" id="PTHR45623">
    <property type="entry name" value="CHROMODOMAIN-HELICASE-DNA-BINDING PROTEIN 3-RELATED-RELATED"/>
    <property type="match status" value="1"/>
</dbReference>
<dbReference type="AlphaFoldDB" id="A0A8J6B191"/>
<dbReference type="InterPro" id="IPR014001">
    <property type="entry name" value="Helicase_ATP-bd"/>
</dbReference>
<dbReference type="SUPFAM" id="SSF101224">
    <property type="entry name" value="HAND domain of the nucleosome remodeling ATPase ISWI"/>
    <property type="match status" value="1"/>
</dbReference>
<dbReference type="Gene3D" id="3.40.50.300">
    <property type="entry name" value="P-loop containing nucleotide triphosphate hydrolases"/>
    <property type="match status" value="1"/>
</dbReference>
<dbReference type="GO" id="GO:0031491">
    <property type="term" value="F:nucleosome binding"/>
    <property type="evidence" value="ECO:0007669"/>
    <property type="project" value="InterPro"/>
</dbReference>
<dbReference type="SMART" id="SM00490">
    <property type="entry name" value="HELICc"/>
    <property type="match status" value="1"/>
</dbReference>
<evidence type="ECO:0000259" key="11">
    <source>
        <dbReference type="PROSITE" id="PS51192"/>
    </source>
</evidence>
<feature type="region of interest" description="Disordered" evidence="10">
    <location>
        <begin position="40"/>
        <end position="84"/>
    </location>
</feature>
<dbReference type="InterPro" id="IPR038718">
    <property type="entry name" value="SNF2-like_sf"/>
</dbReference>
<name>A0A8J6B191_9EUKA</name>
<evidence type="ECO:0000313" key="13">
    <source>
        <dbReference type="EMBL" id="KAG9396285.1"/>
    </source>
</evidence>
<reference evidence="13" key="1">
    <citation type="submission" date="2021-05" db="EMBL/GenBank/DDBJ databases">
        <title>A free-living protist that lacks canonical eukaryotic 1 DNA replication and segregation systems.</title>
        <authorList>
            <person name="Salas-Leiva D.E."/>
            <person name="Tromer E.C."/>
            <person name="Curtis B.A."/>
            <person name="Jerlstrom-Hultqvist J."/>
            <person name="Kolisko M."/>
            <person name="Yi Z."/>
            <person name="Salas-Leiva J.S."/>
            <person name="Gallot-Lavallee L."/>
            <person name="Kops G.J.P.L."/>
            <person name="Archibald J.M."/>
            <person name="Simpson A.G.B."/>
            <person name="Roger A.J."/>
        </authorList>
    </citation>
    <scope>NUCLEOTIDE SEQUENCE</scope>
    <source>
        <strain evidence="13">BICM</strain>
    </source>
</reference>
<proteinExistence type="inferred from homology"/>
<dbReference type="Pfam" id="PF00271">
    <property type="entry name" value="Helicase_C"/>
    <property type="match status" value="1"/>
</dbReference>
<dbReference type="SUPFAM" id="SSF46689">
    <property type="entry name" value="Homeodomain-like"/>
    <property type="match status" value="1"/>
</dbReference>
<dbReference type="InterPro" id="IPR027417">
    <property type="entry name" value="P-loop_NTPase"/>
</dbReference>
<sequence length="902" mass="103160">MSEHESASHSEVESSEPQLPCSPISSRKLDEILSDNRLFSSLTKTKAETPAEKADRRHTKGGRDDEDTMLDEEEDESVRPPPTLKFGKLRPYQEDGLEWMVGLRKREINGILADEMGLGKTVQTVALIDWIRYYADTPGPHLVIAPKSTLSNWRIEFERWTPHINILVLIGNKEERKNLIDTRVKTDDFDVIISSYEIIIKEQAHLRKVSFDTVVVDEAHRLKNESSLLSRVLRTFSSAHRILLTGTPLQNNLKELWALLNFLVPEQFSDSGLFESMFENVDEEQHTEIVHKLHRVLKPFILRRVKADVETLPPKKTATILCQLSDVQRKIYKDILSGHVDALGAGTGRTNVGRLHNILMQLWKACNHPYLFEGVEPGPPYSDGPHLWENCGKLRILDKLLPRLHADGHRVLVFSQMTRMMDILEDYIAMKGYSYCRIDGQTSSEEREEHIASFNAEDSTKFIFLLSTRAGGLGINLATADTVVLYDTSWNPQQDLQAMDRAHRIGQKKPVNVYRFITEHTVEQKIQERSEMKLQLDTLVIEQGRLPEKQKAATKEELLALVTHGAEEIFKAKGTVLSDTDIDKLLERAVQHDEQRGEILAGHKDNLLQMITSGEHDTGYIYEFEGEKFKRDAAKKAETVALLALDAERDKLRTARARALTDEVKRPKNAGKGKRPDYPEWQFYAKPLVALCEIEQAHWKDEKNPPLTAEQKAQKAELLAKEPFAHWKHGDFRIYIKCCELFGKDSHERIAEELDRDVEDIRAYGKVLWSNLDRLADGKKLEERVLKGDQRREKAAEVTALLRSVAAGCKGPSRIIIPYPQGQSNKQFTDREDRWLVYHAADLGYGSWDELQRKARTDPETCLDWFLKSRTTTELQRRVDVLVRWLARKAGDDGQGKRAKTA</sequence>
<organism evidence="13 14">
    <name type="scientific">Carpediemonas membranifera</name>
    <dbReference type="NCBI Taxonomy" id="201153"/>
    <lineage>
        <taxon>Eukaryota</taxon>
        <taxon>Metamonada</taxon>
        <taxon>Carpediemonas-like organisms</taxon>
        <taxon>Carpediemonas</taxon>
    </lineage>
</organism>
<dbReference type="GO" id="GO:0042393">
    <property type="term" value="F:histone binding"/>
    <property type="evidence" value="ECO:0007669"/>
    <property type="project" value="TreeGrafter"/>
</dbReference>
<dbReference type="Gene3D" id="1.10.10.60">
    <property type="entry name" value="Homeodomain-like"/>
    <property type="match status" value="2"/>
</dbReference>
<dbReference type="Gene3D" id="3.40.50.10810">
    <property type="entry name" value="Tandem AAA-ATPase domain"/>
    <property type="match status" value="1"/>
</dbReference>
<dbReference type="GO" id="GO:0005524">
    <property type="term" value="F:ATP binding"/>
    <property type="evidence" value="ECO:0007669"/>
    <property type="project" value="UniProtKB-KW"/>
</dbReference>
<dbReference type="GO" id="GO:0005634">
    <property type="term" value="C:nucleus"/>
    <property type="evidence" value="ECO:0007669"/>
    <property type="project" value="UniProtKB-SubCell"/>
</dbReference>
<keyword evidence="14" id="KW-1185">Reference proteome</keyword>
<dbReference type="OrthoDB" id="5857104at2759"/>
<keyword evidence="3" id="KW-0547">Nucleotide-binding</keyword>
<dbReference type="GO" id="GO:0016887">
    <property type="term" value="F:ATP hydrolysis activity"/>
    <property type="evidence" value="ECO:0007669"/>
    <property type="project" value="TreeGrafter"/>
</dbReference>
<dbReference type="PANTHER" id="PTHR45623:SF49">
    <property type="entry name" value="SWI_SNF-RELATED MATRIX-ASSOCIATED ACTIN-DEPENDENT REGULATOR OF CHROMATIN SUBFAMILY A MEMBER 5"/>
    <property type="match status" value="1"/>
</dbReference>
<accession>A0A8J6B191</accession>
<keyword evidence="9" id="KW-0539">Nucleus</keyword>
<dbReference type="GO" id="GO:0034728">
    <property type="term" value="P:nucleosome organization"/>
    <property type="evidence" value="ECO:0007669"/>
    <property type="project" value="TreeGrafter"/>
</dbReference>
<feature type="region of interest" description="Disordered" evidence="10">
    <location>
        <begin position="1"/>
        <end position="27"/>
    </location>
</feature>
<feature type="compositionally biased region" description="Basic and acidic residues" evidence="10">
    <location>
        <begin position="1"/>
        <end position="12"/>
    </location>
</feature>
<feature type="domain" description="Helicase ATP-binding" evidence="11">
    <location>
        <begin position="101"/>
        <end position="266"/>
    </location>
</feature>
<dbReference type="InterPro" id="IPR049730">
    <property type="entry name" value="SNF2/RAD54-like_C"/>
</dbReference>
<dbReference type="GO" id="GO:0003677">
    <property type="term" value="F:DNA binding"/>
    <property type="evidence" value="ECO:0007669"/>
    <property type="project" value="UniProtKB-KW"/>
</dbReference>
<dbReference type="InterPro" id="IPR036306">
    <property type="entry name" value="ISWI_HAND-dom_sf"/>
</dbReference>
<dbReference type="SMART" id="SM00487">
    <property type="entry name" value="DEXDc"/>
    <property type="match status" value="1"/>
</dbReference>
<comment type="caution">
    <text evidence="13">The sequence shown here is derived from an EMBL/GenBank/DDBJ whole genome shotgun (WGS) entry which is preliminary data.</text>
</comment>
<evidence type="ECO:0000256" key="6">
    <source>
        <dbReference type="ARBA" id="ARBA00022840"/>
    </source>
</evidence>
<keyword evidence="7" id="KW-0156">Chromatin regulator</keyword>